<sequence length="152" mass="16858">MVDGARHESEPGGRVVVAVPRAHFVLASVGEEPGHHLNDALALCGVIRTLHLEDSDVHDVVIERCPVGACEEELCLPGGAVQAVPRWFRAGHRLVQANHLFADGEAEGREGLVPNVFWTGEWWAEVLWRFRDDAKARLDEDHFGSVEVTRRL</sequence>
<evidence type="ECO:0000313" key="2">
    <source>
        <dbReference type="Proteomes" id="UP000054266"/>
    </source>
</evidence>
<accession>A0A0D2FRD6</accession>
<gene>
    <name evidence="1" type="ORF">PV04_10702</name>
</gene>
<protein>
    <submittedName>
        <fullName evidence="1">Uncharacterized protein</fullName>
    </submittedName>
</protein>
<proteinExistence type="predicted"/>
<reference evidence="1 2" key="1">
    <citation type="submission" date="2015-01" db="EMBL/GenBank/DDBJ databases">
        <title>The Genome Sequence of Capronia semiimmersa CBS27337.</title>
        <authorList>
            <consortium name="The Broad Institute Genomics Platform"/>
            <person name="Cuomo C."/>
            <person name="de Hoog S."/>
            <person name="Gorbushina A."/>
            <person name="Stielow B."/>
            <person name="Teixiera M."/>
            <person name="Abouelleil A."/>
            <person name="Chapman S.B."/>
            <person name="Priest M."/>
            <person name="Young S.K."/>
            <person name="Wortman J."/>
            <person name="Nusbaum C."/>
            <person name="Birren B."/>
        </authorList>
    </citation>
    <scope>NUCLEOTIDE SEQUENCE [LARGE SCALE GENOMIC DNA]</scope>
    <source>
        <strain evidence="1 2">CBS 27337</strain>
    </source>
</reference>
<evidence type="ECO:0000313" key="1">
    <source>
        <dbReference type="EMBL" id="KIW62534.1"/>
    </source>
</evidence>
<name>A0A0D2FRD6_9EURO</name>
<organism evidence="1 2">
    <name type="scientific">Phialophora macrospora</name>
    <dbReference type="NCBI Taxonomy" id="1851006"/>
    <lineage>
        <taxon>Eukaryota</taxon>
        <taxon>Fungi</taxon>
        <taxon>Dikarya</taxon>
        <taxon>Ascomycota</taxon>
        <taxon>Pezizomycotina</taxon>
        <taxon>Eurotiomycetes</taxon>
        <taxon>Chaetothyriomycetidae</taxon>
        <taxon>Chaetothyriales</taxon>
        <taxon>Herpotrichiellaceae</taxon>
        <taxon>Phialophora</taxon>
    </lineage>
</organism>
<dbReference type="HOGENOM" id="CLU_1722137_0_0_1"/>
<dbReference type="EMBL" id="KN846963">
    <property type="protein sequence ID" value="KIW62534.1"/>
    <property type="molecule type" value="Genomic_DNA"/>
</dbReference>
<dbReference type="AlphaFoldDB" id="A0A0D2FRD6"/>
<dbReference type="Proteomes" id="UP000054266">
    <property type="component" value="Unassembled WGS sequence"/>
</dbReference>
<keyword evidence="2" id="KW-1185">Reference proteome</keyword>